<feature type="transmembrane region" description="Helical" evidence="7">
    <location>
        <begin position="270"/>
        <end position="290"/>
    </location>
</feature>
<keyword evidence="11" id="KW-1185">Reference proteome</keyword>
<dbReference type="PROSITE" id="PS50893">
    <property type="entry name" value="ABC_TRANSPORTER_2"/>
    <property type="match status" value="1"/>
</dbReference>
<dbReference type="InterPro" id="IPR003593">
    <property type="entry name" value="AAA+_ATPase"/>
</dbReference>
<dbReference type="PROSITE" id="PS00211">
    <property type="entry name" value="ABC_TRANSPORTER_1"/>
    <property type="match status" value="1"/>
</dbReference>
<evidence type="ECO:0000313" key="11">
    <source>
        <dbReference type="Proteomes" id="UP001551675"/>
    </source>
</evidence>
<dbReference type="InterPro" id="IPR036640">
    <property type="entry name" value="ABC1_TM_sf"/>
</dbReference>
<dbReference type="Pfam" id="PF00005">
    <property type="entry name" value="ABC_tran"/>
    <property type="match status" value="1"/>
</dbReference>
<accession>A0ABV3GLH3</accession>
<dbReference type="InterPro" id="IPR039421">
    <property type="entry name" value="Type_1_exporter"/>
</dbReference>
<dbReference type="SUPFAM" id="SSF52540">
    <property type="entry name" value="P-loop containing nucleoside triphosphate hydrolases"/>
    <property type="match status" value="1"/>
</dbReference>
<evidence type="ECO:0000313" key="10">
    <source>
        <dbReference type="EMBL" id="MEV0972482.1"/>
    </source>
</evidence>
<sequence>MRSAETTPAETTRETAREMTRAEITRRLLGFGRRLRAPLATSVIFRVAQMCLGIALYGVGMWGAARVASGDLGVITPVAVAMIAIAFVKALFRYVEQYFGHFVAFKLLAMLRGDFYAGVEPQAPAGIEGRRTGDLLARVMKDIDRIEVFYAHTIGPAIAATIVPIISLSVLAVGFSPVVAAVLLPFLIGVGAVVPWLSHRVAATAAADLRRVRGDVSQHMTDGVQGVREVLAFGYGRRRLDELAALGHAGTHAVGRLGALISMRRGLNELLVAAGVTAVLFTGAAEGLSWQDVAITVAIGLATFGPVLGVEEFIADLEQAFAGARRIWEITDRPPAVADPADPVPAPVETSISFHDVTFGYPAEVPGLTPPAVAGVSFTVPAGKRYAVVGTSGSGKTTLTSLLLRFWDPDAGSISVGGTPVDRMRLADLRDLVAVVGQRTYLFNDSVAANLRVAKPDATQAELEIACRRAALHDTITAMPDGYDTVVGEMGERLSGGQRQRLSIARALLKDAPILILDEATSQLDVHTEAEIQRQIDDLAGGRTLLVIAHRISTVTGADRILVMDRGRLVEHGTHRELLAVDGAYARLHARQADALDDLGRGGETADEIAGQASY</sequence>
<keyword evidence="2 7" id="KW-0812">Transmembrane</keyword>
<feature type="transmembrane region" description="Helical" evidence="7">
    <location>
        <begin position="148"/>
        <end position="172"/>
    </location>
</feature>
<gene>
    <name evidence="10" type="primary">cydC</name>
    <name evidence="10" type="ORF">AB0I59_28100</name>
</gene>
<comment type="caution">
    <text evidence="10">The sequence shown here is derived from an EMBL/GenBank/DDBJ whole genome shotgun (WGS) entry which is preliminary data.</text>
</comment>
<dbReference type="InterPro" id="IPR003439">
    <property type="entry name" value="ABC_transporter-like_ATP-bd"/>
</dbReference>
<evidence type="ECO:0000256" key="2">
    <source>
        <dbReference type="ARBA" id="ARBA00022692"/>
    </source>
</evidence>
<evidence type="ECO:0000256" key="5">
    <source>
        <dbReference type="ARBA" id="ARBA00022989"/>
    </source>
</evidence>
<dbReference type="EMBL" id="JBFALK010000017">
    <property type="protein sequence ID" value="MEV0972482.1"/>
    <property type="molecule type" value="Genomic_DNA"/>
</dbReference>
<protein>
    <submittedName>
        <fullName evidence="10">Thiol reductant ABC exporter subunit CydC</fullName>
    </submittedName>
</protein>
<feature type="transmembrane region" description="Helical" evidence="7">
    <location>
        <begin position="43"/>
        <end position="62"/>
    </location>
</feature>
<dbReference type="PANTHER" id="PTHR24221">
    <property type="entry name" value="ATP-BINDING CASSETTE SUB-FAMILY B"/>
    <property type="match status" value="1"/>
</dbReference>
<evidence type="ECO:0000256" key="7">
    <source>
        <dbReference type="SAM" id="Phobius"/>
    </source>
</evidence>
<evidence type="ECO:0000259" key="9">
    <source>
        <dbReference type="PROSITE" id="PS50929"/>
    </source>
</evidence>
<feature type="domain" description="ABC transporter" evidence="8">
    <location>
        <begin position="352"/>
        <end position="591"/>
    </location>
</feature>
<feature type="transmembrane region" description="Helical" evidence="7">
    <location>
        <begin position="178"/>
        <end position="197"/>
    </location>
</feature>
<proteinExistence type="predicted"/>
<organism evidence="10 11">
    <name type="scientific">Microtetraspora glauca</name>
    <dbReference type="NCBI Taxonomy" id="1996"/>
    <lineage>
        <taxon>Bacteria</taxon>
        <taxon>Bacillati</taxon>
        <taxon>Actinomycetota</taxon>
        <taxon>Actinomycetes</taxon>
        <taxon>Streptosporangiales</taxon>
        <taxon>Streptosporangiaceae</taxon>
        <taxon>Microtetraspora</taxon>
    </lineage>
</organism>
<evidence type="ECO:0000256" key="3">
    <source>
        <dbReference type="ARBA" id="ARBA00022741"/>
    </source>
</evidence>
<feature type="domain" description="ABC transmembrane type-1" evidence="9">
    <location>
        <begin position="40"/>
        <end position="284"/>
    </location>
</feature>
<dbReference type="PROSITE" id="PS50929">
    <property type="entry name" value="ABC_TM1F"/>
    <property type="match status" value="1"/>
</dbReference>
<dbReference type="RefSeq" id="WP_358137656.1">
    <property type="nucleotide sequence ID" value="NZ_JBFALK010000017.1"/>
</dbReference>
<dbReference type="InterPro" id="IPR011527">
    <property type="entry name" value="ABC1_TM_dom"/>
</dbReference>
<dbReference type="InterPro" id="IPR014223">
    <property type="entry name" value="ABC_CydC/D"/>
</dbReference>
<dbReference type="Proteomes" id="UP001551675">
    <property type="component" value="Unassembled WGS sequence"/>
</dbReference>
<feature type="transmembrane region" description="Helical" evidence="7">
    <location>
        <begin position="74"/>
        <end position="92"/>
    </location>
</feature>
<name>A0ABV3GLH3_MICGL</name>
<evidence type="ECO:0000256" key="6">
    <source>
        <dbReference type="ARBA" id="ARBA00023136"/>
    </source>
</evidence>
<keyword evidence="4" id="KW-0067">ATP-binding</keyword>
<keyword evidence="6 7" id="KW-0472">Membrane</keyword>
<keyword evidence="5 7" id="KW-1133">Transmembrane helix</keyword>
<dbReference type="InterPro" id="IPR017871">
    <property type="entry name" value="ABC_transporter-like_CS"/>
</dbReference>
<evidence type="ECO:0000256" key="4">
    <source>
        <dbReference type="ARBA" id="ARBA00022840"/>
    </source>
</evidence>
<dbReference type="SMART" id="SM00382">
    <property type="entry name" value="AAA"/>
    <property type="match status" value="1"/>
</dbReference>
<dbReference type="SUPFAM" id="SSF90123">
    <property type="entry name" value="ABC transporter transmembrane region"/>
    <property type="match status" value="1"/>
</dbReference>
<dbReference type="PANTHER" id="PTHR24221:SF654">
    <property type="entry name" value="ATP-BINDING CASSETTE SUB-FAMILY B MEMBER 6"/>
    <property type="match status" value="1"/>
</dbReference>
<dbReference type="NCBIfam" id="TIGR02868">
    <property type="entry name" value="CydC"/>
    <property type="match status" value="1"/>
</dbReference>
<reference evidence="10 11" key="1">
    <citation type="submission" date="2024-06" db="EMBL/GenBank/DDBJ databases">
        <title>The Natural Products Discovery Center: Release of the First 8490 Sequenced Strains for Exploring Actinobacteria Biosynthetic Diversity.</title>
        <authorList>
            <person name="Kalkreuter E."/>
            <person name="Kautsar S.A."/>
            <person name="Yang D."/>
            <person name="Bader C.D."/>
            <person name="Teijaro C.N."/>
            <person name="Fluegel L."/>
            <person name="Davis C.M."/>
            <person name="Simpson J.R."/>
            <person name="Lauterbach L."/>
            <person name="Steele A.D."/>
            <person name="Gui C."/>
            <person name="Meng S."/>
            <person name="Li G."/>
            <person name="Viehrig K."/>
            <person name="Ye F."/>
            <person name="Su P."/>
            <person name="Kiefer A.F."/>
            <person name="Nichols A."/>
            <person name="Cepeda A.J."/>
            <person name="Yan W."/>
            <person name="Fan B."/>
            <person name="Jiang Y."/>
            <person name="Adhikari A."/>
            <person name="Zheng C.-J."/>
            <person name="Schuster L."/>
            <person name="Cowan T.M."/>
            <person name="Smanski M.J."/>
            <person name="Chevrette M.G."/>
            <person name="De Carvalho L.P.S."/>
            <person name="Shen B."/>
        </authorList>
    </citation>
    <scope>NUCLEOTIDE SEQUENCE [LARGE SCALE GENOMIC DNA]</scope>
    <source>
        <strain evidence="10 11">NPDC050100</strain>
    </source>
</reference>
<comment type="subcellular location">
    <subcellularLocation>
        <location evidence="1">Cell membrane</location>
        <topology evidence="1">Multi-pass membrane protein</topology>
    </subcellularLocation>
</comment>
<dbReference type="Gene3D" id="3.40.50.300">
    <property type="entry name" value="P-loop containing nucleotide triphosphate hydrolases"/>
    <property type="match status" value="1"/>
</dbReference>
<dbReference type="Pfam" id="PF00664">
    <property type="entry name" value="ABC_membrane"/>
    <property type="match status" value="1"/>
</dbReference>
<evidence type="ECO:0000256" key="1">
    <source>
        <dbReference type="ARBA" id="ARBA00004651"/>
    </source>
</evidence>
<dbReference type="Gene3D" id="1.20.1560.10">
    <property type="entry name" value="ABC transporter type 1, transmembrane domain"/>
    <property type="match status" value="1"/>
</dbReference>
<keyword evidence="3" id="KW-0547">Nucleotide-binding</keyword>
<evidence type="ECO:0000259" key="8">
    <source>
        <dbReference type="PROSITE" id="PS50893"/>
    </source>
</evidence>
<dbReference type="InterPro" id="IPR027417">
    <property type="entry name" value="P-loop_NTPase"/>
</dbReference>